<protein>
    <submittedName>
        <fullName evidence="1">Uncharacterized protein</fullName>
    </submittedName>
</protein>
<accession>A0A3S4ZYD1</accession>
<dbReference type="AlphaFoldDB" id="A0A3S4ZYD1"/>
<evidence type="ECO:0000313" key="2">
    <source>
        <dbReference type="Proteomes" id="UP000784294"/>
    </source>
</evidence>
<reference evidence="1" key="1">
    <citation type="submission" date="2018-11" db="EMBL/GenBank/DDBJ databases">
        <authorList>
            <consortium name="Pathogen Informatics"/>
        </authorList>
    </citation>
    <scope>NUCLEOTIDE SEQUENCE</scope>
</reference>
<evidence type="ECO:0000313" key="1">
    <source>
        <dbReference type="EMBL" id="VEL22852.1"/>
    </source>
</evidence>
<dbReference type="EMBL" id="CAAALY010058707">
    <property type="protein sequence ID" value="VEL22852.1"/>
    <property type="molecule type" value="Genomic_DNA"/>
</dbReference>
<sequence>MFQRISLLSPNACQSLLIRYFDRVVELRCAEKSSLIAQERVRLQLDEQKQTIYNLERALRHQVGIRAWQFAI</sequence>
<organism evidence="1 2">
    <name type="scientific">Protopolystoma xenopodis</name>
    <dbReference type="NCBI Taxonomy" id="117903"/>
    <lineage>
        <taxon>Eukaryota</taxon>
        <taxon>Metazoa</taxon>
        <taxon>Spiralia</taxon>
        <taxon>Lophotrochozoa</taxon>
        <taxon>Platyhelminthes</taxon>
        <taxon>Monogenea</taxon>
        <taxon>Polyopisthocotylea</taxon>
        <taxon>Polystomatidea</taxon>
        <taxon>Polystomatidae</taxon>
        <taxon>Protopolystoma</taxon>
    </lineage>
</organism>
<gene>
    <name evidence="1" type="ORF">PXEA_LOCUS16292</name>
</gene>
<comment type="caution">
    <text evidence="1">The sequence shown here is derived from an EMBL/GenBank/DDBJ whole genome shotgun (WGS) entry which is preliminary data.</text>
</comment>
<dbReference type="Proteomes" id="UP000784294">
    <property type="component" value="Unassembled WGS sequence"/>
</dbReference>
<name>A0A3S4ZYD1_9PLAT</name>
<proteinExistence type="predicted"/>
<keyword evidence="2" id="KW-1185">Reference proteome</keyword>